<dbReference type="InterPro" id="IPR016024">
    <property type="entry name" value="ARM-type_fold"/>
</dbReference>
<feature type="chain" id="PRO_5012358514" evidence="1">
    <location>
        <begin position="19"/>
        <end position="139"/>
    </location>
</feature>
<dbReference type="Proteomes" id="UP000218231">
    <property type="component" value="Unassembled WGS sequence"/>
</dbReference>
<proteinExistence type="predicted"/>
<keyword evidence="3" id="KW-1185">Reference proteome</keyword>
<evidence type="ECO:0000313" key="2">
    <source>
        <dbReference type="EMBL" id="PAV72428.1"/>
    </source>
</evidence>
<dbReference type="EMBL" id="LIAE01008796">
    <property type="protein sequence ID" value="PAV72428.1"/>
    <property type="molecule type" value="Genomic_DNA"/>
</dbReference>
<gene>
    <name evidence="2" type="ORF">WR25_19382</name>
</gene>
<comment type="caution">
    <text evidence="2">The sequence shown here is derived from an EMBL/GenBank/DDBJ whole genome shotgun (WGS) entry which is preliminary data.</text>
</comment>
<evidence type="ECO:0000256" key="1">
    <source>
        <dbReference type="SAM" id="SignalP"/>
    </source>
</evidence>
<reference evidence="2 3" key="1">
    <citation type="journal article" date="2017" name="Curr. Biol.">
        <title>Genome architecture and evolution of a unichromosomal asexual nematode.</title>
        <authorList>
            <person name="Fradin H."/>
            <person name="Zegar C."/>
            <person name="Gutwein M."/>
            <person name="Lucas J."/>
            <person name="Kovtun M."/>
            <person name="Corcoran D."/>
            <person name="Baugh L.R."/>
            <person name="Kiontke K."/>
            <person name="Gunsalus K."/>
            <person name="Fitch D.H."/>
            <person name="Piano F."/>
        </authorList>
    </citation>
    <scope>NUCLEOTIDE SEQUENCE [LARGE SCALE GENOMIC DNA]</scope>
    <source>
        <strain evidence="2">PF1309</strain>
    </source>
</reference>
<name>A0A2A2KEX8_9BILA</name>
<protein>
    <submittedName>
        <fullName evidence="2">Uncharacterized protein</fullName>
    </submittedName>
</protein>
<evidence type="ECO:0000313" key="3">
    <source>
        <dbReference type="Proteomes" id="UP000218231"/>
    </source>
</evidence>
<organism evidence="2 3">
    <name type="scientific">Diploscapter pachys</name>
    <dbReference type="NCBI Taxonomy" id="2018661"/>
    <lineage>
        <taxon>Eukaryota</taxon>
        <taxon>Metazoa</taxon>
        <taxon>Ecdysozoa</taxon>
        <taxon>Nematoda</taxon>
        <taxon>Chromadorea</taxon>
        <taxon>Rhabditida</taxon>
        <taxon>Rhabditina</taxon>
        <taxon>Rhabditomorpha</taxon>
        <taxon>Rhabditoidea</taxon>
        <taxon>Rhabditidae</taxon>
        <taxon>Diploscapter</taxon>
    </lineage>
</organism>
<dbReference type="AlphaFoldDB" id="A0A2A2KEX8"/>
<feature type="signal peptide" evidence="1">
    <location>
        <begin position="1"/>
        <end position="18"/>
    </location>
</feature>
<sequence length="139" mass="15533">MVGLKLLLIFSIALVCRSIKDSATTKFTSEEKEFIEKNWEYIKEDLNTKDKEIVIDDGEIKMTACILGKAVTDPGCIDILLEGLKKGDLTVDDISEEKYLKTFIETLKSDNPEVVEAALIPIYEIVSDGTDYHVQASNV</sequence>
<keyword evidence="1" id="KW-0732">Signal</keyword>
<dbReference type="SUPFAM" id="SSF48371">
    <property type="entry name" value="ARM repeat"/>
    <property type="match status" value="1"/>
</dbReference>
<accession>A0A2A2KEX8</accession>